<accession>A0ABZ0HZQ2</accession>
<name>A0ABZ0HZQ2_9GAMM</name>
<dbReference type="Proteomes" id="UP001626537">
    <property type="component" value="Chromosome"/>
</dbReference>
<gene>
    <name evidence="1" type="ORF">R0135_13235</name>
</gene>
<dbReference type="EMBL" id="CP136864">
    <property type="protein sequence ID" value="WOJ92743.1"/>
    <property type="molecule type" value="Genomic_DNA"/>
</dbReference>
<reference evidence="1 2" key="1">
    <citation type="submission" date="2023-10" db="EMBL/GenBank/DDBJ databases">
        <title>Two novel species belonging to the OM43/NOR5 clade.</title>
        <authorList>
            <person name="Park M."/>
        </authorList>
    </citation>
    <scope>NUCLEOTIDE SEQUENCE [LARGE SCALE GENOMIC DNA]</scope>
    <source>
        <strain evidence="1 2">IMCC43200</strain>
    </source>
</reference>
<dbReference type="Gene3D" id="1.25.40.10">
    <property type="entry name" value="Tetratricopeptide repeat domain"/>
    <property type="match status" value="1"/>
</dbReference>
<keyword evidence="2" id="KW-1185">Reference proteome</keyword>
<dbReference type="RefSeq" id="WP_407347342.1">
    <property type="nucleotide sequence ID" value="NZ_CP136864.1"/>
</dbReference>
<sequence>MSENRRRVLWPLLSLLLFVTFSAQAHLPEYFGRKYVLISEKFSPAARPCEGDRQLMREEANRLQDELDTAVLEAGAYNPGLSDPIGELGKLYSSQCNHPAALDAYRKALQIVRVNDGLMTPAQIPYLKALADSYQAIGDFDSAQQSMRSVFRIHDMGQGELDAAATSDSLAYFARARSIFIDPRSRGEMNLFFEAFKDNEHMLEAQLERDELNYAVRESLTLSHLRNLYLLLGTDFVLMSGISGDATSPAVDFMQRSQMLTYGKGRKLLEGLLESALDQPDAVRAMLYFRLGNWQQWNAKWGQACDSYALAWDLAADEDGVSLREQMSQPAELPEDPELWLSLLDPDIAVKAVIAADFRVSARGDISRVDATVEDDGSSGLAARVGRWLRDSHARPAIIDGACVEAELQGRRYRLLD</sequence>
<dbReference type="InterPro" id="IPR011990">
    <property type="entry name" value="TPR-like_helical_dom_sf"/>
</dbReference>
<organism evidence="1 2">
    <name type="scientific">Congregibacter variabilis</name>
    <dbReference type="NCBI Taxonomy" id="3081200"/>
    <lineage>
        <taxon>Bacteria</taxon>
        <taxon>Pseudomonadati</taxon>
        <taxon>Pseudomonadota</taxon>
        <taxon>Gammaproteobacteria</taxon>
        <taxon>Cellvibrionales</taxon>
        <taxon>Halieaceae</taxon>
        <taxon>Congregibacter</taxon>
    </lineage>
</organism>
<protein>
    <submittedName>
        <fullName evidence="1">Tetratricopeptide repeat protein</fullName>
    </submittedName>
</protein>
<evidence type="ECO:0000313" key="1">
    <source>
        <dbReference type="EMBL" id="WOJ92743.1"/>
    </source>
</evidence>
<evidence type="ECO:0000313" key="2">
    <source>
        <dbReference type="Proteomes" id="UP001626537"/>
    </source>
</evidence>
<dbReference type="SUPFAM" id="SSF48452">
    <property type="entry name" value="TPR-like"/>
    <property type="match status" value="1"/>
</dbReference>
<proteinExistence type="predicted"/>